<reference evidence="2 3" key="1">
    <citation type="submission" date="2015-05" db="EMBL/GenBank/DDBJ databases">
        <title>Genome sequencing and analysis of members of genus Stenotrophomonas.</title>
        <authorList>
            <person name="Patil P.P."/>
            <person name="Midha S."/>
            <person name="Patil P.B."/>
        </authorList>
    </citation>
    <scope>NUCLEOTIDE SEQUENCE [LARGE SCALE GENOMIC DNA]</scope>
    <source>
        <strain evidence="2 3">DSM 21858</strain>
    </source>
</reference>
<evidence type="ECO:0000313" key="3">
    <source>
        <dbReference type="Proteomes" id="UP000052052"/>
    </source>
</evidence>
<evidence type="ECO:0000313" key="2">
    <source>
        <dbReference type="EMBL" id="KRG69360.1"/>
    </source>
</evidence>
<evidence type="ECO:0000256" key="1">
    <source>
        <dbReference type="SAM" id="MobiDB-lite"/>
    </source>
</evidence>
<name>A0A0R0CIP3_9GAMM</name>
<gene>
    <name evidence="2" type="ORF">ABB29_09675</name>
</gene>
<feature type="region of interest" description="Disordered" evidence="1">
    <location>
        <begin position="33"/>
        <end position="62"/>
    </location>
</feature>
<organism evidence="2 3">
    <name type="scientific">Pseudoxanthomonas dokdonensis</name>
    <dbReference type="NCBI Taxonomy" id="344882"/>
    <lineage>
        <taxon>Bacteria</taxon>
        <taxon>Pseudomonadati</taxon>
        <taxon>Pseudomonadota</taxon>
        <taxon>Gammaproteobacteria</taxon>
        <taxon>Lysobacterales</taxon>
        <taxon>Lysobacteraceae</taxon>
        <taxon>Pseudoxanthomonas</taxon>
    </lineage>
</organism>
<dbReference type="EMBL" id="LDJL01000010">
    <property type="protein sequence ID" value="KRG69360.1"/>
    <property type="molecule type" value="Genomic_DNA"/>
</dbReference>
<evidence type="ECO:0008006" key="4">
    <source>
        <dbReference type="Google" id="ProtNLM"/>
    </source>
</evidence>
<sequence>MRRVDARLGALLCVIAGSVAALMLSSMVGAQSSSAPSGTVPAMPAALDESTPAPAAGTGVAQSDGAWSALPLAEREDLRARYRAWQQLSASERSQLAEAANEVAALPTEEQMALRTQFQMQDQMHKRGWRLGPTLGADYPRLHALFGYVPAAQREACLTLLRQLGPEARDDLAVLAQRIPPQQRDAFRTELLQVAPANRAAWLQQRRQQ</sequence>
<keyword evidence="3" id="KW-1185">Reference proteome</keyword>
<dbReference type="Pfam" id="PF11304">
    <property type="entry name" value="DUF3106"/>
    <property type="match status" value="1"/>
</dbReference>
<protein>
    <recommendedName>
        <fullName evidence="4">DUF3106 domain-containing protein</fullName>
    </recommendedName>
</protein>
<dbReference type="AlphaFoldDB" id="A0A0R0CIP3"/>
<dbReference type="PATRIC" id="fig|344882.3.peg.302"/>
<proteinExistence type="predicted"/>
<accession>A0A0R0CIP3</accession>
<dbReference type="Proteomes" id="UP000052052">
    <property type="component" value="Unassembled WGS sequence"/>
</dbReference>
<dbReference type="STRING" id="344882.ABB29_09675"/>
<dbReference type="InterPro" id="IPR021455">
    <property type="entry name" value="DUF3106"/>
</dbReference>
<comment type="caution">
    <text evidence="2">The sequence shown here is derived from an EMBL/GenBank/DDBJ whole genome shotgun (WGS) entry which is preliminary data.</text>
</comment>
<dbReference type="RefSeq" id="WP_057658536.1">
    <property type="nucleotide sequence ID" value="NZ_LDJL01000010.1"/>
</dbReference>